<gene>
    <name evidence="6" type="ORF">CCAX7_58060</name>
</gene>
<dbReference type="GO" id="GO:0003677">
    <property type="term" value="F:DNA binding"/>
    <property type="evidence" value="ECO:0007669"/>
    <property type="project" value="UniProtKB-KW"/>
</dbReference>
<feature type="compositionally biased region" description="Basic and acidic residues" evidence="5">
    <location>
        <begin position="137"/>
        <end position="150"/>
    </location>
</feature>
<dbReference type="GO" id="GO:0045892">
    <property type="term" value="P:negative regulation of DNA-templated transcription"/>
    <property type="evidence" value="ECO:0007669"/>
    <property type="project" value="InterPro"/>
</dbReference>
<dbReference type="InterPro" id="IPR005650">
    <property type="entry name" value="BlaI_family"/>
</dbReference>
<sequence length="150" mass="16639">MTNPLAHRLSRRERQIMDAVYALGQASANQVLEQMDDPPSYSSIRKLLAILEEKGHLRHIQDKQKYVYLPTQPRQNAARSAIKQVLQTFFGGNVETAVATLLSEADLELTDEQAVRLSALIDEAAGGETKNRATPSSHDRTDGHDGEEQS</sequence>
<reference evidence="6 7" key="1">
    <citation type="journal article" date="2019" name="Int. J. Syst. Evol. Microbiol.">
        <title>Capsulimonas corticalis gen. nov., sp. nov., an aerobic capsulated bacterium, of a novel bacterial order, Capsulimonadales ord. nov., of the class Armatimonadia of the phylum Armatimonadetes.</title>
        <authorList>
            <person name="Li J."/>
            <person name="Kudo C."/>
            <person name="Tonouchi A."/>
        </authorList>
    </citation>
    <scope>NUCLEOTIDE SEQUENCE [LARGE SCALE GENOMIC DNA]</scope>
    <source>
        <strain evidence="6 7">AX-7</strain>
    </source>
</reference>
<dbReference type="Proteomes" id="UP000287394">
    <property type="component" value="Chromosome"/>
</dbReference>
<keyword evidence="7" id="KW-1185">Reference proteome</keyword>
<evidence type="ECO:0000313" key="7">
    <source>
        <dbReference type="Proteomes" id="UP000287394"/>
    </source>
</evidence>
<name>A0A402D072_9BACT</name>
<dbReference type="AlphaFoldDB" id="A0A402D072"/>
<dbReference type="Gene3D" id="1.10.10.10">
    <property type="entry name" value="Winged helix-like DNA-binding domain superfamily/Winged helix DNA-binding domain"/>
    <property type="match status" value="1"/>
</dbReference>
<protein>
    <submittedName>
        <fullName evidence="6">BlaI family transcriptional regulator</fullName>
    </submittedName>
</protein>
<dbReference type="RefSeq" id="WP_119322909.1">
    <property type="nucleotide sequence ID" value="NZ_AP025739.1"/>
</dbReference>
<keyword evidence="3" id="KW-0238">DNA-binding</keyword>
<dbReference type="InterPro" id="IPR036388">
    <property type="entry name" value="WH-like_DNA-bd_sf"/>
</dbReference>
<evidence type="ECO:0000256" key="1">
    <source>
        <dbReference type="ARBA" id="ARBA00011046"/>
    </source>
</evidence>
<evidence type="ECO:0000313" key="6">
    <source>
        <dbReference type="EMBL" id="BDI33755.1"/>
    </source>
</evidence>
<dbReference type="InterPro" id="IPR036390">
    <property type="entry name" value="WH_DNA-bd_sf"/>
</dbReference>
<dbReference type="KEGG" id="ccot:CCAX7_58060"/>
<dbReference type="Pfam" id="PF03965">
    <property type="entry name" value="Penicillinase_R"/>
    <property type="match status" value="1"/>
</dbReference>
<evidence type="ECO:0000256" key="2">
    <source>
        <dbReference type="ARBA" id="ARBA00023015"/>
    </source>
</evidence>
<evidence type="ECO:0000256" key="3">
    <source>
        <dbReference type="ARBA" id="ARBA00023125"/>
    </source>
</evidence>
<dbReference type="EMBL" id="AP025739">
    <property type="protein sequence ID" value="BDI33755.1"/>
    <property type="molecule type" value="Genomic_DNA"/>
</dbReference>
<dbReference type="OrthoDB" id="279010at2"/>
<keyword evidence="2" id="KW-0805">Transcription regulation</keyword>
<dbReference type="SUPFAM" id="SSF46785">
    <property type="entry name" value="Winged helix' DNA-binding domain"/>
    <property type="match status" value="1"/>
</dbReference>
<feature type="region of interest" description="Disordered" evidence="5">
    <location>
        <begin position="121"/>
        <end position="150"/>
    </location>
</feature>
<proteinExistence type="inferred from homology"/>
<evidence type="ECO:0000256" key="5">
    <source>
        <dbReference type="SAM" id="MobiDB-lite"/>
    </source>
</evidence>
<evidence type="ECO:0000256" key="4">
    <source>
        <dbReference type="ARBA" id="ARBA00023163"/>
    </source>
</evidence>
<accession>A0A402D072</accession>
<organism evidence="6 7">
    <name type="scientific">Capsulimonas corticalis</name>
    <dbReference type="NCBI Taxonomy" id="2219043"/>
    <lineage>
        <taxon>Bacteria</taxon>
        <taxon>Bacillati</taxon>
        <taxon>Armatimonadota</taxon>
        <taxon>Armatimonadia</taxon>
        <taxon>Capsulimonadales</taxon>
        <taxon>Capsulimonadaceae</taxon>
        <taxon>Capsulimonas</taxon>
    </lineage>
</organism>
<keyword evidence="4" id="KW-0804">Transcription</keyword>
<comment type="similarity">
    <text evidence="1">Belongs to the BlaI transcriptional regulatory family.</text>
</comment>